<evidence type="ECO:0000256" key="1">
    <source>
        <dbReference type="SAM" id="MobiDB-lite"/>
    </source>
</evidence>
<evidence type="ECO:0000259" key="2">
    <source>
        <dbReference type="Pfam" id="PF08885"/>
    </source>
</evidence>
<reference evidence="3 4" key="1">
    <citation type="submission" date="2019-07" db="EMBL/GenBank/DDBJ databases">
        <title>Whole genome shotgun sequence of Methylobacterium haplocladii NBRC 107714.</title>
        <authorList>
            <person name="Hosoyama A."/>
            <person name="Uohara A."/>
            <person name="Ohji S."/>
            <person name="Ichikawa N."/>
        </authorList>
    </citation>
    <scope>NUCLEOTIDE SEQUENCE [LARGE SCALE GENOMIC DNA]</scope>
    <source>
        <strain evidence="3 4">NBRC 107714</strain>
    </source>
</reference>
<dbReference type="Proteomes" id="UP000321258">
    <property type="component" value="Unassembled WGS sequence"/>
</dbReference>
<gene>
    <name evidence="3" type="ORF">MHA02_09760</name>
</gene>
<comment type="caution">
    <text evidence="3">The sequence shown here is derived from an EMBL/GenBank/DDBJ whole genome shotgun (WGS) entry which is preliminary data.</text>
</comment>
<dbReference type="Pfam" id="PF08885">
    <property type="entry name" value="GSCFA"/>
    <property type="match status" value="1"/>
</dbReference>
<protein>
    <recommendedName>
        <fullName evidence="2">GSCFA domain-containing protein</fullName>
    </recommendedName>
</protein>
<feature type="domain" description="GSCFA" evidence="2">
    <location>
        <begin position="55"/>
        <end position="316"/>
    </location>
</feature>
<proteinExistence type="predicted"/>
<dbReference type="AlphaFoldDB" id="A0A512ILS1"/>
<dbReference type="EMBL" id="BJZT01000008">
    <property type="protein sequence ID" value="GEO98588.1"/>
    <property type="molecule type" value="Genomic_DNA"/>
</dbReference>
<evidence type="ECO:0000313" key="4">
    <source>
        <dbReference type="Proteomes" id="UP000321258"/>
    </source>
</evidence>
<dbReference type="OrthoDB" id="369216at2"/>
<dbReference type="RefSeq" id="WP_147077137.1">
    <property type="nucleotide sequence ID" value="NZ_BJZT01000008.1"/>
</dbReference>
<organism evidence="3 4">
    <name type="scientific">Methylobacterium haplocladii</name>
    <dbReference type="NCBI Taxonomy" id="1176176"/>
    <lineage>
        <taxon>Bacteria</taxon>
        <taxon>Pseudomonadati</taxon>
        <taxon>Pseudomonadota</taxon>
        <taxon>Alphaproteobacteria</taxon>
        <taxon>Hyphomicrobiales</taxon>
        <taxon>Methylobacteriaceae</taxon>
        <taxon>Methylobacterium</taxon>
    </lineage>
</organism>
<evidence type="ECO:0000313" key="3">
    <source>
        <dbReference type="EMBL" id="GEO98588.1"/>
    </source>
</evidence>
<name>A0A512ILS1_9HYPH</name>
<sequence length="356" mass="39225">MIEKPGQSPAETPARSNPYDGLPAERSWRRAVAGTPPFALDPSRPNAFRLSRTERIATAGSCFAQHVARFLKENGYSVLTAEPLREGTDDGFSARYGNIYTTRQLIQLFERAFGRFDPQLVAWERADGRFVDPFRPRMEPEGFTTVADCVAERDRHLAAVRGLFETLETLVLTLGLTEGWRDTRDGAALPLPPGVAGGTWNPADVGFVNAGVSEMVGDLLAFVDGLRSVNPIARIILTVSPVPLAMTYRDRHVLVANASSKAALRVVADEVCAARPDVFYFPSYEIVTSPLTIGRYFSDNLRSITPEGVDHVMRCFLSHAEPRDAERHEAGPTSFDIGRESQRTAQVICDEELLDS</sequence>
<feature type="region of interest" description="Disordered" evidence="1">
    <location>
        <begin position="1"/>
        <end position="23"/>
    </location>
</feature>
<accession>A0A512ILS1</accession>
<keyword evidence="4" id="KW-1185">Reference proteome</keyword>
<dbReference type="InterPro" id="IPR014982">
    <property type="entry name" value="GSCFA"/>
</dbReference>